<dbReference type="EMBL" id="MT142550">
    <property type="protein sequence ID" value="QJA85050.1"/>
    <property type="molecule type" value="Genomic_DNA"/>
</dbReference>
<gene>
    <name evidence="1" type="ORF">MM415A06864_0009</name>
    <name evidence="2" type="ORF">MM415B02291_0018</name>
</gene>
<reference evidence="1" key="1">
    <citation type="submission" date="2020-03" db="EMBL/GenBank/DDBJ databases">
        <title>The deep terrestrial virosphere.</title>
        <authorList>
            <person name="Holmfeldt K."/>
            <person name="Nilsson E."/>
            <person name="Simone D."/>
            <person name="Lopez-Fernandez M."/>
            <person name="Wu X."/>
            <person name="de Brujin I."/>
            <person name="Lundin D."/>
            <person name="Andersson A."/>
            <person name="Bertilsson S."/>
            <person name="Dopson M."/>
        </authorList>
    </citation>
    <scope>NUCLEOTIDE SEQUENCE</scope>
    <source>
        <strain evidence="1">MM415A06864</strain>
        <strain evidence="2">MM415B02291</strain>
    </source>
</reference>
<name>A0A6M3JGH5_9ZZZZ</name>
<protein>
    <submittedName>
        <fullName evidence="1">Uncharacterized protein</fullName>
    </submittedName>
</protein>
<proteinExistence type="predicted"/>
<dbReference type="EMBL" id="MT141614">
    <property type="protein sequence ID" value="QJA68408.1"/>
    <property type="molecule type" value="Genomic_DNA"/>
</dbReference>
<dbReference type="AlphaFoldDB" id="A0A6M3JGH5"/>
<sequence length="170" mass="19784">MSCKIEKTEAVELSADEVVFVKKLFAARVSGQLRKERSDVGFWASCKFCMYSDKWESVRAQPYGFDRGWCIKKQENVTNEDGLCDMFLCEHKHRDKYARWQALGKEIRRLEAYAKEPAPNWTRDAEEAAKTCLSCSNKPTCDIDGEAKLTLDYECAARDEDFFCKFWEKK</sequence>
<organism evidence="1">
    <name type="scientific">viral metagenome</name>
    <dbReference type="NCBI Taxonomy" id="1070528"/>
    <lineage>
        <taxon>unclassified sequences</taxon>
        <taxon>metagenomes</taxon>
        <taxon>organismal metagenomes</taxon>
    </lineage>
</organism>
<evidence type="ECO:0000313" key="1">
    <source>
        <dbReference type="EMBL" id="QJA68408.1"/>
    </source>
</evidence>
<accession>A0A6M3JGH5</accession>
<evidence type="ECO:0000313" key="2">
    <source>
        <dbReference type="EMBL" id="QJA85050.1"/>
    </source>
</evidence>